<keyword evidence="4" id="KW-1185">Reference proteome</keyword>
<dbReference type="RefSeq" id="WP_007689753.1">
    <property type="nucleotide sequence ID" value="NZ_AJRK01000420.1"/>
</dbReference>
<feature type="region of interest" description="Disordered" evidence="1">
    <location>
        <begin position="32"/>
        <end position="51"/>
    </location>
</feature>
<evidence type="ECO:0000313" key="3">
    <source>
        <dbReference type="EMBL" id="EMA42028.1"/>
    </source>
</evidence>
<protein>
    <recommendedName>
        <fullName evidence="2">DUF4326 domain-containing protein</fullName>
    </recommendedName>
</protein>
<organism evidence="3 4">
    <name type="scientific">Halococcus hamelinensis 100A6</name>
    <dbReference type="NCBI Taxonomy" id="1132509"/>
    <lineage>
        <taxon>Archaea</taxon>
        <taxon>Methanobacteriati</taxon>
        <taxon>Methanobacteriota</taxon>
        <taxon>Stenosarchaea group</taxon>
        <taxon>Halobacteria</taxon>
        <taxon>Halobacteriales</taxon>
        <taxon>Halococcaceae</taxon>
        <taxon>Halococcus</taxon>
    </lineage>
</organism>
<dbReference type="PATRIC" id="fig|1132509.6.peg.123"/>
<gene>
    <name evidence="3" type="ORF">C447_00520</name>
</gene>
<reference evidence="3 4" key="1">
    <citation type="journal article" date="2014" name="PLoS Genet.">
        <title>Phylogenetically driven sequencing of extremely halophilic archaea reveals strategies for static and dynamic osmo-response.</title>
        <authorList>
            <person name="Becker E.A."/>
            <person name="Seitzer P.M."/>
            <person name="Tritt A."/>
            <person name="Larsen D."/>
            <person name="Krusor M."/>
            <person name="Yao A.I."/>
            <person name="Wu D."/>
            <person name="Madern D."/>
            <person name="Eisen J.A."/>
            <person name="Darling A.E."/>
            <person name="Facciotti M.T."/>
        </authorList>
    </citation>
    <scope>NUCLEOTIDE SEQUENCE [LARGE SCALE GENOMIC DNA]</scope>
    <source>
        <strain evidence="3 4">100A6</strain>
    </source>
</reference>
<dbReference type="Proteomes" id="UP000011566">
    <property type="component" value="Unassembled WGS sequence"/>
</dbReference>
<dbReference type="InterPro" id="IPR025475">
    <property type="entry name" value="DUF4326"/>
</dbReference>
<dbReference type="EMBL" id="AOMB01000003">
    <property type="protein sequence ID" value="EMA42028.1"/>
    <property type="molecule type" value="Genomic_DNA"/>
</dbReference>
<accession>M0M9N1</accession>
<dbReference type="OrthoDB" id="275586at2157"/>
<sequence>MTEKQTTLTGEIQTRLVNQRNTDAYDVDIGRADGGTSHMMNTEIGEPGWLGNPYPVSDYSREESIANYREDFLARVDQDEAFREAVEDLRGRTLACWCKPKPCHGDVILEYLRE</sequence>
<comment type="caution">
    <text evidence="3">The sequence shown here is derived from an EMBL/GenBank/DDBJ whole genome shotgun (WGS) entry which is preliminary data.</text>
</comment>
<dbReference type="Pfam" id="PF14216">
    <property type="entry name" value="DUF4326"/>
    <property type="match status" value="1"/>
</dbReference>
<evidence type="ECO:0000313" key="4">
    <source>
        <dbReference type="Proteomes" id="UP000011566"/>
    </source>
</evidence>
<name>M0M9N1_9EURY</name>
<dbReference type="AlphaFoldDB" id="M0M9N1"/>
<evidence type="ECO:0000259" key="2">
    <source>
        <dbReference type="Pfam" id="PF14216"/>
    </source>
</evidence>
<proteinExistence type="predicted"/>
<feature type="domain" description="DUF4326" evidence="2">
    <location>
        <begin position="22"/>
        <end position="110"/>
    </location>
</feature>
<evidence type="ECO:0000256" key="1">
    <source>
        <dbReference type="SAM" id="MobiDB-lite"/>
    </source>
</evidence>